<dbReference type="InterPro" id="IPR007110">
    <property type="entry name" value="Ig-like_dom"/>
</dbReference>
<evidence type="ECO:0000256" key="4">
    <source>
        <dbReference type="ARBA" id="ARBA00023180"/>
    </source>
</evidence>
<dbReference type="PANTHER" id="PTHR12080">
    <property type="entry name" value="SIGNALING LYMPHOCYTIC ACTIVATION MOLECULE"/>
    <property type="match status" value="1"/>
</dbReference>
<keyword evidence="5" id="KW-0812">Transmembrane</keyword>
<feature type="signal peptide" evidence="6">
    <location>
        <begin position="1"/>
        <end position="21"/>
    </location>
</feature>
<name>A0A8C2VYP4_CHILA</name>
<dbReference type="GO" id="GO:0042110">
    <property type="term" value="P:T cell activation"/>
    <property type="evidence" value="ECO:0007669"/>
    <property type="project" value="TreeGrafter"/>
</dbReference>
<dbReference type="Gene3D" id="2.60.40.10">
    <property type="entry name" value="Immunoglobulins"/>
    <property type="match status" value="2"/>
</dbReference>
<dbReference type="SUPFAM" id="SSF48726">
    <property type="entry name" value="Immunoglobulin"/>
    <property type="match status" value="2"/>
</dbReference>
<evidence type="ECO:0000313" key="9">
    <source>
        <dbReference type="Proteomes" id="UP000694398"/>
    </source>
</evidence>
<keyword evidence="9" id="KW-1185">Reference proteome</keyword>
<feature type="chain" id="PRO_5034762513" evidence="6">
    <location>
        <begin position="22"/>
        <end position="339"/>
    </location>
</feature>
<dbReference type="InterPro" id="IPR015631">
    <property type="entry name" value="CD2/SLAM_rcpt"/>
</dbReference>
<evidence type="ECO:0000256" key="6">
    <source>
        <dbReference type="SAM" id="SignalP"/>
    </source>
</evidence>
<dbReference type="InterPro" id="IPR013783">
    <property type="entry name" value="Ig-like_fold"/>
</dbReference>
<dbReference type="GeneTree" id="ENSGT01030000234540"/>
<dbReference type="GO" id="GO:0009897">
    <property type="term" value="C:external side of plasma membrane"/>
    <property type="evidence" value="ECO:0007669"/>
    <property type="project" value="TreeGrafter"/>
</dbReference>
<evidence type="ECO:0000256" key="5">
    <source>
        <dbReference type="SAM" id="Phobius"/>
    </source>
</evidence>
<keyword evidence="5" id="KW-1133">Transmembrane helix</keyword>
<feature type="domain" description="Ig-like" evidence="7">
    <location>
        <begin position="135"/>
        <end position="219"/>
    </location>
</feature>
<evidence type="ECO:0000313" key="8">
    <source>
        <dbReference type="Ensembl" id="ENSCLAP00000022623.1"/>
    </source>
</evidence>
<keyword evidence="4" id="KW-0325">Glycoprotein</keyword>
<evidence type="ECO:0000256" key="1">
    <source>
        <dbReference type="ARBA" id="ARBA00004370"/>
    </source>
</evidence>
<dbReference type="FunFam" id="2.60.40.10:FF:000470">
    <property type="entry name" value="SLAM family member 7"/>
    <property type="match status" value="1"/>
</dbReference>
<gene>
    <name evidence="8" type="primary">SLAMF7</name>
</gene>
<dbReference type="GeneID" id="102020900"/>
<evidence type="ECO:0000256" key="2">
    <source>
        <dbReference type="ARBA" id="ARBA00022729"/>
    </source>
</evidence>
<dbReference type="AlphaFoldDB" id="A0A8C2VYP4"/>
<organism evidence="8 9">
    <name type="scientific">Chinchilla lanigera</name>
    <name type="common">Long-tailed chinchilla</name>
    <name type="synonym">Chinchilla villidera</name>
    <dbReference type="NCBI Taxonomy" id="34839"/>
    <lineage>
        <taxon>Eukaryota</taxon>
        <taxon>Metazoa</taxon>
        <taxon>Chordata</taxon>
        <taxon>Craniata</taxon>
        <taxon>Vertebrata</taxon>
        <taxon>Euteleostomi</taxon>
        <taxon>Mammalia</taxon>
        <taxon>Eutheria</taxon>
        <taxon>Euarchontoglires</taxon>
        <taxon>Glires</taxon>
        <taxon>Rodentia</taxon>
        <taxon>Hystricomorpha</taxon>
        <taxon>Chinchillidae</taxon>
        <taxon>Chinchilla</taxon>
    </lineage>
</organism>
<dbReference type="RefSeq" id="XP_005400274.1">
    <property type="nucleotide sequence ID" value="XM_005400217.2"/>
</dbReference>
<reference evidence="8" key="1">
    <citation type="submission" date="2025-08" db="UniProtKB">
        <authorList>
            <consortium name="Ensembl"/>
        </authorList>
    </citation>
    <scope>IDENTIFICATION</scope>
</reference>
<keyword evidence="3 5" id="KW-0472">Membrane</keyword>
<dbReference type="Ensembl" id="ENSCLAT00000022831.1">
    <property type="protein sequence ID" value="ENSCLAP00000022623.1"/>
    <property type="gene ID" value="ENSCLAG00000015511.1"/>
</dbReference>
<feature type="transmembrane region" description="Helical" evidence="5">
    <location>
        <begin position="229"/>
        <end position="253"/>
    </location>
</feature>
<evidence type="ECO:0000259" key="7">
    <source>
        <dbReference type="PROSITE" id="PS50835"/>
    </source>
</evidence>
<dbReference type="PANTHER" id="PTHR12080:SF46">
    <property type="entry name" value="SLAM FAMILY MEMBER 7"/>
    <property type="match status" value="1"/>
</dbReference>
<keyword evidence="2 6" id="KW-0732">Signal</keyword>
<dbReference type="PROSITE" id="PS50835">
    <property type="entry name" value="IG_LIKE"/>
    <property type="match status" value="1"/>
</dbReference>
<dbReference type="InterPro" id="IPR036179">
    <property type="entry name" value="Ig-like_dom_sf"/>
</dbReference>
<dbReference type="OrthoDB" id="8963224at2759"/>
<protein>
    <submittedName>
        <fullName evidence="8">SLAM family member 7</fullName>
    </submittedName>
</protein>
<evidence type="ECO:0000256" key="3">
    <source>
        <dbReference type="ARBA" id="ARBA00023136"/>
    </source>
</evidence>
<reference evidence="8" key="2">
    <citation type="submission" date="2025-09" db="UniProtKB">
        <authorList>
            <consortium name="Ensembl"/>
        </authorList>
    </citation>
    <scope>IDENTIFICATION</scope>
</reference>
<proteinExistence type="predicted"/>
<dbReference type="OMA" id="DSIVWIF"/>
<dbReference type="CTD" id="57823"/>
<dbReference type="GO" id="GO:0042802">
    <property type="term" value="F:identical protein binding"/>
    <property type="evidence" value="ECO:0007669"/>
    <property type="project" value="Ensembl"/>
</dbReference>
<comment type="subcellular location">
    <subcellularLocation>
        <location evidence="1">Membrane</location>
    </subcellularLocation>
</comment>
<accession>A0A8C2VYP4</accession>
<dbReference type="Proteomes" id="UP000694398">
    <property type="component" value="Unassembled WGS sequence"/>
</dbReference>
<sequence>MAAPPIRHILISVLCQLTVSAVSETFKELVGAIGGSVTFSLDFTVQQVDSIAWTFNETNFATVEPAVGDKQATFIVAQKRNRPRVLFQDGGYSLTFSQLKKTDSGIYSVVIHSSDSPQPLTWKYRLHVYERLSKPEVTMGLYSNKNGTCITNLICSIQEGGEDVTYSWKTLDQAANESHDGPILPISWTLGENDMTFICMARNPISSNSSSPIHARKLCEGGAADDSGFPLKLLCVLLLIPLCLLGVTMALLLSRLTKRRKDPVKSKSGEDIHQEIPNFYPCSAENTEYDTIPSTHKNPEEDPANTLYSTVQIPKMVENPHLSPRMPDTSKLCGYENII</sequence>